<protein>
    <submittedName>
        <fullName evidence="2">Uncharacterized protein</fullName>
    </submittedName>
</protein>
<organism evidence="2 3">
    <name type="scientific">Aldrovandia affinis</name>
    <dbReference type="NCBI Taxonomy" id="143900"/>
    <lineage>
        <taxon>Eukaryota</taxon>
        <taxon>Metazoa</taxon>
        <taxon>Chordata</taxon>
        <taxon>Craniata</taxon>
        <taxon>Vertebrata</taxon>
        <taxon>Euteleostomi</taxon>
        <taxon>Actinopterygii</taxon>
        <taxon>Neopterygii</taxon>
        <taxon>Teleostei</taxon>
        <taxon>Notacanthiformes</taxon>
        <taxon>Halosauridae</taxon>
        <taxon>Aldrovandia</taxon>
    </lineage>
</organism>
<reference evidence="2" key="1">
    <citation type="journal article" date="2023" name="Science">
        <title>Genome structures resolve the early diversification of teleost fishes.</title>
        <authorList>
            <person name="Parey E."/>
            <person name="Louis A."/>
            <person name="Montfort J."/>
            <person name="Bouchez O."/>
            <person name="Roques C."/>
            <person name="Iampietro C."/>
            <person name="Lluch J."/>
            <person name="Castinel A."/>
            <person name="Donnadieu C."/>
            <person name="Desvignes T."/>
            <person name="Floi Bucao C."/>
            <person name="Jouanno E."/>
            <person name="Wen M."/>
            <person name="Mejri S."/>
            <person name="Dirks R."/>
            <person name="Jansen H."/>
            <person name="Henkel C."/>
            <person name="Chen W.J."/>
            <person name="Zahm M."/>
            <person name="Cabau C."/>
            <person name="Klopp C."/>
            <person name="Thompson A.W."/>
            <person name="Robinson-Rechavi M."/>
            <person name="Braasch I."/>
            <person name="Lecointre G."/>
            <person name="Bobe J."/>
            <person name="Postlethwait J.H."/>
            <person name="Berthelot C."/>
            <person name="Roest Crollius H."/>
            <person name="Guiguen Y."/>
        </authorList>
    </citation>
    <scope>NUCLEOTIDE SEQUENCE</scope>
    <source>
        <strain evidence="2">NC1722</strain>
    </source>
</reference>
<accession>A0AAD7RU81</accession>
<sequence length="119" mass="12630">MGYPGYESGGQQDTGARSVNTDKWQADGSVARAGESCNHAETALGCCKSGGLDTQGLLATFHLITHRLILKLHNCDREAGTGTGTNAWRQSHGLPRREGRETHSKGAGRVTVQRGTPAQ</sequence>
<evidence type="ECO:0000313" key="2">
    <source>
        <dbReference type="EMBL" id="KAJ8390459.1"/>
    </source>
</evidence>
<proteinExistence type="predicted"/>
<feature type="region of interest" description="Disordered" evidence="1">
    <location>
        <begin position="1"/>
        <end position="24"/>
    </location>
</feature>
<feature type="region of interest" description="Disordered" evidence="1">
    <location>
        <begin position="80"/>
        <end position="119"/>
    </location>
</feature>
<feature type="compositionally biased region" description="Basic and acidic residues" evidence="1">
    <location>
        <begin position="95"/>
        <end position="104"/>
    </location>
</feature>
<gene>
    <name evidence="2" type="ORF">AAFF_G00103940</name>
</gene>
<evidence type="ECO:0000313" key="3">
    <source>
        <dbReference type="Proteomes" id="UP001221898"/>
    </source>
</evidence>
<dbReference type="EMBL" id="JAINUG010000169">
    <property type="protein sequence ID" value="KAJ8390459.1"/>
    <property type="molecule type" value="Genomic_DNA"/>
</dbReference>
<feature type="compositionally biased region" description="Polar residues" evidence="1">
    <location>
        <begin position="9"/>
        <end position="23"/>
    </location>
</feature>
<dbReference type="AlphaFoldDB" id="A0AAD7RU81"/>
<keyword evidence="3" id="KW-1185">Reference proteome</keyword>
<dbReference type="Proteomes" id="UP001221898">
    <property type="component" value="Unassembled WGS sequence"/>
</dbReference>
<comment type="caution">
    <text evidence="2">The sequence shown here is derived from an EMBL/GenBank/DDBJ whole genome shotgun (WGS) entry which is preliminary data.</text>
</comment>
<evidence type="ECO:0000256" key="1">
    <source>
        <dbReference type="SAM" id="MobiDB-lite"/>
    </source>
</evidence>
<name>A0AAD7RU81_9TELE</name>